<keyword evidence="3" id="KW-1185">Reference proteome</keyword>
<dbReference type="InterPro" id="IPR029044">
    <property type="entry name" value="Nucleotide-diphossugar_trans"/>
</dbReference>
<organism evidence="2 3">
    <name type="scientific">Silvanigrella aquatica</name>
    <dbReference type="NCBI Taxonomy" id="1915309"/>
    <lineage>
        <taxon>Bacteria</taxon>
        <taxon>Pseudomonadati</taxon>
        <taxon>Bdellovibrionota</taxon>
        <taxon>Oligoflexia</taxon>
        <taxon>Silvanigrellales</taxon>
        <taxon>Silvanigrellaceae</taxon>
        <taxon>Silvanigrella</taxon>
    </lineage>
</organism>
<dbReference type="AlphaFoldDB" id="A0A1L4D305"/>
<accession>A0A1L4D305</accession>
<dbReference type="OrthoDB" id="5291101at2"/>
<reference evidence="2 3" key="1">
    <citation type="submission" date="2016-10" db="EMBL/GenBank/DDBJ databases">
        <title>Silvanigrella aquatica sp. nov., isolated from a freshwater lake located in the Black Forest, Germany, description of Silvanigrellaceae fam. nov., Silvanigrellales ord. nov., reclassification of the order Bdellovibrionales in the class Oligoflexia, reclassification of the families Bacteriovoracaceae and Halobacteriovoraceae in the new order Bacteriovoracales ord. nov., and reclassification of the family Pseudobacteriovoracaceae in the order Oligoflexiales.</title>
        <authorList>
            <person name="Hahn M.W."/>
            <person name="Schmidt J."/>
            <person name="Koll U."/>
            <person name="Rohde M."/>
            <person name="Verbag S."/>
            <person name="Pitt A."/>
            <person name="Nakai R."/>
            <person name="Naganuma T."/>
            <person name="Lang E."/>
        </authorList>
    </citation>
    <scope>NUCLEOTIDE SEQUENCE [LARGE SCALE GENOMIC DNA]</scope>
    <source>
        <strain evidence="2 3">MWH-Nonnen-W8red</strain>
    </source>
</reference>
<sequence>MKNNLAVSVIIPVYNGELYIARCLRSILKQTLHHDQYEIIVVNDHSTDKTSFVLNLFKEEIKIINLSQNLGLPSALNEGIRNAQGKYIVRLDSDDFVNKDYLFILSLFLEMNHEFDAVCCDYYLIDDKEDVIRRCNSEKDPIGCGIMFRIEQLIEIGLYDESFLINEEVDLKERFSKKYGITRIPLPLYRYRLHEKNMTKDLEKKAEFDLKINKKHSEAYKNGKNY</sequence>
<dbReference type="SUPFAM" id="SSF53448">
    <property type="entry name" value="Nucleotide-diphospho-sugar transferases"/>
    <property type="match status" value="1"/>
</dbReference>
<feature type="domain" description="Glycosyltransferase 2-like" evidence="1">
    <location>
        <begin position="8"/>
        <end position="137"/>
    </location>
</feature>
<dbReference type="PANTHER" id="PTHR22916:SF3">
    <property type="entry name" value="UDP-GLCNAC:BETAGAL BETA-1,3-N-ACETYLGLUCOSAMINYLTRANSFERASE-LIKE PROTEIN 1"/>
    <property type="match status" value="1"/>
</dbReference>
<dbReference type="EMBL" id="CP017834">
    <property type="protein sequence ID" value="APJ04571.1"/>
    <property type="molecule type" value="Genomic_DNA"/>
</dbReference>
<evidence type="ECO:0000313" key="3">
    <source>
        <dbReference type="Proteomes" id="UP000184731"/>
    </source>
</evidence>
<gene>
    <name evidence="2" type="ORF">AXG55_11905</name>
</gene>
<proteinExistence type="predicted"/>
<dbReference type="GO" id="GO:0016758">
    <property type="term" value="F:hexosyltransferase activity"/>
    <property type="evidence" value="ECO:0007669"/>
    <property type="project" value="UniProtKB-ARBA"/>
</dbReference>
<dbReference type="Gene3D" id="3.90.550.10">
    <property type="entry name" value="Spore Coat Polysaccharide Biosynthesis Protein SpsA, Chain A"/>
    <property type="match status" value="1"/>
</dbReference>
<dbReference type="KEGG" id="saqi:AXG55_11905"/>
<evidence type="ECO:0000313" key="2">
    <source>
        <dbReference type="EMBL" id="APJ04571.1"/>
    </source>
</evidence>
<evidence type="ECO:0000259" key="1">
    <source>
        <dbReference type="Pfam" id="PF00535"/>
    </source>
</evidence>
<protein>
    <submittedName>
        <fullName evidence="2">Glycosyl transferase</fullName>
    </submittedName>
</protein>
<dbReference type="Proteomes" id="UP000184731">
    <property type="component" value="Chromosome"/>
</dbReference>
<keyword evidence="2" id="KW-0808">Transferase</keyword>
<dbReference type="InterPro" id="IPR001173">
    <property type="entry name" value="Glyco_trans_2-like"/>
</dbReference>
<dbReference type="Pfam" id="PF00535">
    <property type="entry name" value="Glycos_transf_2"/>
    <property type="match status" value="1"/>
</dbReference>
<name>A0A1L4D305_9BACT</name>
<dbReference type="STRING" id="1915309.AXG55_11905"/>
<dbReference type="PANTHER" id="PTHR22916">
    <property type="entry name" value="GLYCOSYLTRANSFERASE"/>
    <property type="match status" value="1"/>
</dbReference>
<dbReference type="RefSeq" id="WP_148698319.1">
    <property type="nucleotide sequence ID" value="NZ_CP017834.1"/>
</dbReference>